<dbReference type="Pfam" id="PF00436">
    <property type="entry name" value="SSB"/>
    <property type="match status" value="1"/>
</dbReference>
<dbReference type="PANTHER" id="PTHR10302">
    <property type="entry name" value="SINGLE-STRANDED DNA-BINDING PROTEIN"/>
    <property type="match status" value="1"/>
</dbReference>
<dbReference type="PANTHER" id="PTHR10302:SF27">
    <property type="entry name" value="SINGLE-STRANDED DNA-BINDING PROTEIN"/>
    <property type="match status" value="1"/>
</dbReference>
<dbReference type="CDD" id="cd04496">
    <property type="entry name" value="SSB_OBF"/>
    <property type="match status" value="1"/>
</dbReference>
<feature type="region of interest" description="Disordered" evidence="4">
    <location>
        <begin position="92"/>
        <end position="122"/>
    </location>
</feature>
<name>F0MCJ1_PSEPM</name>
<dbReference type="GO" id="GO:0003697">
    <property type="term" value="F:single-stranded DNA binding"/>
    <property type="evidence" value="ECO:0007669"/>
    <property type="project" value="UniProtKB-UniRule"/>
</dbReference>
<reference evidence="6" key="1">
    <citation type="journal article" date="2011" name="Stand. Genomic Sci.">
        <title>Complete genome sequence of Arthrobacter phenanthrenivorans type strain (Sphe3).</title>
        <authorList>
            <person name="Kallimanis A."/>
            <person name="Labutti K.M."/>
            <person name="Lapidus A."/>
            <person name="Clum A."/>
            <person name="Lykidis A."/>
            <person name="Mavromatis K."/>
            <person name="Pagani I."/>
            <person name="Liolios K."/>
            <person name="Ivanova N."/>
            <person name="Goodwin L."/>
            <person name="Pitluck S."/>
            <person name="Chen A."/>
            <person name="Palaniappan K."/>
            <person name="Markowitz V."/>
            <person name="Bristow J."/>
            <person name="Velentzas A.D."/>
            <person name="Perisynakis A."/>
            <person name="Ouzounis C.C."/>
            <person name="Kyrpides N.C."/>
            <person name="Koukkou A.I."/>
            <person name="Drainas C."/>
        </authorList>
    </citation>
    <scope>NUCLEOTIDE SEQUENCE [LARGE SCALE GENOMIC DNA]</scope>
    <source>
        <strain evidence="6">DSM 18606 / JCM 16027 / LMG 23796 / Sphe3</strain>
        <plasmid evidence="6">Plasmid pASPHE301</plasmid>
    </source>
</reference>
<dbReference type="OrthoDB" id="9809878at2"/>
<accession>F0MCJ1</accession>
<feature type="region of interest" description="Disordered" evidence="4">
    <location>
        <begin position="241"/>
        <end position="298"/>
    </location>
</feature>
<dbReference type="NCBIfam" id="NF005851">
    <property type="entry name" value="PRK07772.1"/>
    <property type="match status" value="1"/>
</dbReference>
<evidence type="ECO:0000256" key="4">
    <source>
        <dbReference type="SAM" id="MobiDB-lite"/>
    </source>
</evidence>
<evidence type="ECO:0000313" key="5">
    <source>
        <dbReference type="EMBL" id="ADX75242.1"/>
    </source>
</evidence>
<dbReference type="AlphaFoldDB" id="F0MCJ1"/>
<dbReference type="PROSITE" id="PS50935">
    <property type="entry name" value="SSB"/>
    <property type="match status" value="1"/>
</dbReference>
<dbReference type="SUPFAM" id="SSF50249">
    <property type="entry name" value="Nucleic acid-binding proteins"/>
    <property type="match status" value="1"/>
</dbReference>
<sequence>MATLRPVVGYKLSPRIPLEVDLFRQVNPSGRIPTDIVDPYSVEPAIVEPLSEDLYDDYANPGNGGDDRYLEAISRRPLGEGSLWDAHTADQYQPNDLTHDEPGGTEPQNEPAPDTENITSARGKGTIMAGETTITVIGNLTSDPELRFTPSGSAVANFTIASTPRTFDRQSNEWKDGETLFLRASVWREAAENVAESLTKGMRVIVTGRLKSRSYETKEGEKRTVIELEVDEIGPSLRYANAKVNRTQRSTQGGRGNDYQGSANSRPQSGPQDDPWAVPANSNAAGGWGNGPDSEPPF</sequence>
<proteinExistence type="inferred from homology"/>
<dbReference type="InterPro" id="IPR012340">
    <property type="entry name" value="NA-bd_OB-fold"/>
</dbReference>
<dbReference type="KEGG" id="apn:Asphe3_41770"/>
<dbReference type="HAMAP" id="MF_00984">
    <property type="entry name" value="SSB"/>
    <property type="match status" value="1"/>
</dbReference>
<dbReference type="EMBL" id="CP002380">
    <property type="protein sequence ID" value="ADX75242.1"/>
    <property type="molecule type" value="Genomic_DNA"/>
</dbReference>
<keyword evidence="5" id="KW-0614">Plasmid</keyword>
<gene>
    <name evidence="5" type="ordered locus">Asphe3_41770</name>
</gene>
<dbReference type="InterPro" id="IPR000424">
    <property type="entry name" value="Primosome_PriB/ssb"/>
</dbReference>
<dbReference type="RefSeq" id="WP_013603102.1">
    <property type="nucleotide sequence ID" value="NC_015146.1"/>
</dbReference>
<comment type="subunit">
    <text evidence="2">Homotetramer.</text>
</comment>
<dbReference type="eggNOG" id="COG0629">
    <property type="taxonomic scope" value="Bacteria"/>
</dbReference>
<evidence type="ECO:0000256" key="1">
    <source>
        <dbReference type="ARBA" id="ARBA00023125"/>
    </source>
</evidence>
<protein>
    <recommendedName>
        <fullName evidence="2 3">Single-stranded DNA-binding protein</fullName>
        <shortName evidence="2">SSB</shortName>
    </recommendedName>
</protein>
<comment type="caution">
    <text evidence="2">Lacks conserved residue(s) required for the propagation of feature annotation.</text>
</comment>
<dbReference type="GO" id="GO:0006260">
    <property type="term" value="P:DNA replication"/>
    <property type="evidence" value="ECO:0007669"/>
    <property type="project" value="InterPro"/>
</dbReference>
<dbReference type="Proteomes" id="UP000008639">
    <property type="component" value="Plasmid pASPHE301"/>
</dbReference>
<dbReference type="GO" id="GO:0009295">
    <property type="term" value="C:nucleoid"/>
    <property type="evidence" value="ECO:0007669"/>
    <property type="project" value="TreeGrafter"/>
</dbReference>
<geneLocation type="plasmid" evidence="5 6">
    <name>pASPHE301</name>
</geneLocation>
<evidence type="ECO:0000256" key="2">
    <source>
        <dbReference type="HAMAP-Rule" id="MF_00984"/>
    </source>
</evidence>
<evidence type="ECO:0000256" key="3">
    <source>
        <dbReference type="RuleBase" id="RU000524"/>
    </source>
</evidence>
<keyword evidence="1 2" id="KW-0238">DNA-binding</keyword>
<dbReference type="NCBIfam" id="TIGR00621">
    <property type="entry name" value="ssb"/>
    <property type="match status" value="1"/>
</dbReference>
<dbReference type="Gene3D" id="2.40.50.140">
    <property type="entry name" value="Nucleic acid-binding proteins"/>
    <property type="match status" value="1"/>
</dbReference>
<feature type="compositionally biased region" description="Polar residues" evidence="4">
    <location>
        <begin position="259"/>
        <end position="271"/>
    </location>
</feature>
<dbReference type="HOGENOM" id="CLU_926371_0_0_11"/>
<dbReference type="InterPro" id="IPR011344">
    <property type="entry name" value="ssDNA-bd"/>
</dbReference>
<evidence type="ECO:0000313" key="6">
    <source>
        <dbReference type="Proteomes" id="UP000008639"/>
    </source>
</evidence>
<organism evidence="5 6">
    <name type="scientific">Pseudarthrobacter phenanthrenivorans (strain DSM 18606 / JCM 16027 / LMG 23796 / Sphe3)</name>
    <name type="common">Arthrobacter phenanthrenivorans</name>
    <dbReference type="NCBI Taxonomy" id="930171"/>
    <lineage>
        <taxon>Bacteria</taxon>
        <taxon>Bacillati</taxon>
        <taxon>Actinomycetota</taxon>
        <taxon>Actinomycetes</taxon>
        <taxon>Micrococcales</taxon>
        <taxon>Micrococcaceae</taxon>
        <taxon>Pseudarthrobacter</taxon>
    </lineage>
</organism>